<dbReference type="InterPro" id="IPR019184">
    <property type="entry name" value="Uncharacterised_TM-17"/>
</dbReference>
<keyword evidence="2 5" id="KW-0812">Transmembrane</keyword>
<keyword evidence="3 5" id="KW-1133">Transmembrane helix</keyword>
<dbReference type="PANTHER" id="PTHR13531:SF0">
    <property type="entry name" value="GEO07735P1-RELATED"/>
    <property type="match status" value="1"/>
</dbReference>
<comment type="caution">
    <text evidence="6">The sequence shown here is derived from an EMBL/GenBank/DDBJ whole genome shotgun (WGS) entry which is preliminary data.</text>
</comment>
<dbReference type="GO" id="GO:0035869">
    <property type="term" value="C:ciliary transition zone"/>
    <property type="evidence" value="ECO:0007669"/>
    <property type="project" value="TreeGrafter"/>
</dbReference>
<evidence type="ECO:0000256" key="1">
    <source>
        <dbReference type="ARBA" id="ARBA00004141"/>
    </source>
</evidence>
<reference evidence="6" key="1">
    <citation type="journal article" date="2021" name="G3 (Bethesda)">
        <title>Genome and transcriptome analysis of the beet armyworm Spodoptera exigua reveals targets for pest control. .</title>
        <authorList>
            <person name="Simon S."/>
            <person name="Breeschoten T."/>
            <person name="Jansen H.J."/>
            <person name="Dirks R.P."/>
            <person name="Schranz M.E."/>
            <person name="Ros V.I.D."/>
        </authorList>
    </citation>
    <scope>NUCLEOTIDE SEQUENCE</scope>
    <source>
        <strain evidence="6">TB_SE_WUR_2020</strain>
    </source>
</reference>
<name>A0A922MUK4_SPOEX</name>
<feature type="transmembrane region" description="Helical" evidence="5">
    <location>
        <begin position="99"/>
        <end position="118"/>
    </location>
</feature>
<gene>
    <name evidence="6" type="ORF">HF086_010588</name>
</gene>
<evidence type="ECO:0000256" key="4">
    <source>
        <dbReference type="ARBA" id="ARBA00023136"/>
    </source>
</evidence>
<evidence type="ECO:0000313" key="6">
    <source>
        <dbReference type="EMBL" id="KAH9643136.1"/>
    </source>
</evidence>
<accession>A0A922MUK4</accession>
<dbReference type="GO" id="GO:1905515">
    <property type="term" value="P:non-motile cilium assembly"/>
    <property type="evidence" value="ECO:0007669"/>
    <property type="project" value="TreeGrafter"/>
</dbReference>
<comment type="subcellular location">
    <subcellularLocation>
        <location evidence="1">Membrane</location>
        <topology evidence="1">Multi-pass membrane protein</topology>
    </subcellularLocation>
</comment>
<evidence type="ECO:0000313" key="7">
    <source>
        <dbReference type="Proteomes" id="UP000814243"/>
    </source>
</evidence>
<protein>
    <submittedName>
        <fullName evidence="6">Uncharacterized protein</fullName>
    </submittedName>
</protein>
<organism evidence="6 7">
    <name type="scientific">Spodoptera exigua</name>
    <name type="common">Beet armyworm</name>
    <name type="synonym">Noctua fulgens</name>
    <dbReference type="NCBI Taxonomy" id="7107"/>
    <lineage>
        <taxon>Eukaryota</taxon>
        <taxon>Metazoa</taxon>
        <taxon>Ecdysozoa</taxon>
        <taxon>Arthropoda</taxon>
        <taxon>Hexapoda</taxon>
        <taxon>Insecta</taxon>
        <taxon>Pterygota</taxon>
        <taxon>Neoptera</taxon>
        <taxon>Endopterygota</taxon>
        <taxon>Lepidoptera</taxon>
        <taxon>Glossata</taxon>
        <taxon>Ditrysia</taxon>
        <taxon>Noctuoidea</taxon>
        <taxon>Noctuidae</taxon>
        <taxon>Amphipyrinae</taxon>
        <taxon>Spodoptera</taxon>
    </lineage>
</organism>
<keyword evidence="4 5" id="KW-0472">Membrane</keyword>
<feature type="transmembrane region" description="Helical" evidence="5">
    <location>
        <begin position="130"/>
        <end position="152"/>
    </location>
</feature>
<dbReference type="PANTHER" id="PTHR13531">
    <property type="entry name" value="GEO07735P1-RELATED-RELATED"/>
    <property type="match status" value="1"/>
</dbReference>
<dbReference type="GO" id="GO:0016020">
    <property type="term" value="C:membrane"/>
    <property type="evidence" value="ECO:0007669"/>
    <property type="project" value="UniProtKB-SubCell"/>
</dbReference>
<feature type="transmembrane region" description="Helical" evidence="5">
    <location>
        <begin position="53"/>
        <end position="70"/>
    </location>
</feature>
<dbReference type="EMBL" id="JACEFF010000153">
    <property type="protein sequence ID" value="KAH9643136.1"/>
    <property type="molecule type" value="Genomic_DNA"/>
</dbReference>
<sequence>MVNSSLAYEILLYINSFYFGLFATCELGTLILKSVLIIEKYEVDKDPTKIGRDYGVLVGLFIIEATRLILGRKGSLSEKGKWVIGIAQQFINVFPDLPVIFSVLLTVPSIMGVMYLLIFQVVVLRIEYIWCTLMLCIQMLEFVFASMFIVSLCRGPSYD</sequence>
<evidence type="ECO:0000256" key="5">
    <source>
        <dbReference type="SAM" id="Phobius"/>
    </source>
</evidence>
<evidence type="ECO:0000256" key="3">
    <source>
        <dbReference type="ARBA" id="ARBA00022989"/>
    </source>
</evidence>
<dbReference type="AlphaFoldDB" id="A0A922MUK4"/>
<dbReference type="Proteomes" id="UP000814243">
    <property type="component" value="Unassembled WGS sequence"/>
</dbReference>
<dbReference type="Pfam" id="PF09799">
    <property type="entry name" value="Transmemb_17"/>
    <property type="match status" value="2"/>
</dbReference>
<proteinExistence type="predicted"/>
<evidence type="ECO:0000256" key="2">
    <source>
        <dbReference type="ARBA" id="ARBA00022692"/>
    </source>
</evidence>
<feature type="transmembrane region" description="Helical" evidence="5">
    <location>
        <begin position="12"/>
        <end position="32"/>
    </location>
</feature>